<dbReference type="GO" id="GO:0005524">
    <property type="term" value="F:ATP binding"/>
    <property type="evidence" value="ECO:0007669"/>
    <property type="project" value="UniProtKB-UniRule"/>
</dbReference>
<comment type="cofactor">
    <cofactor evidence="9">
        <name>Mg(2+)</name>
        <dbReference type="ChEBI" id="CHEBI:18420"/>
    </cofactor>
    <text evidence="9">Requires a divalent cation, most likely magnesium in vivo, as an electrophilic catalyst to aid phosphoryl group transfer. It is the chelate of the metal and the nucleotide that is the actual substrate.</text>
</comment>
<feature type="binding site" evidence="9">
    <location>
        <begin position="45"/>
        <end position="47"/>
    </location>
    <ligand>
        <name>substrate</name>
    </ligand>
</feature>
<comment type="caution">
    <text evidence="9">Lacks conserved residue(s) required for the propagation of feature annotation.</text>
</comment>
<feature type="binding site" evidence="9">
    <location>
        <position position="324"/>
    </location>
    <ligand>
        <name>K(+)</name>
        <dbReference type="ChEBI" id="CHEBI:29103"/>
    </ligand>
</feature>
<keyword evidence="8 9" id="KW-0119">Carbohydrate metabolism</keyword>
<dbReference type="PANTHER" id="PTHR10584:SF166">
    <property type="entry name" value="RIBOKINASE"/>
    <property type="match status" value="1"/>
</dbReference>
<keyword evidence="7 9" id="KW-0630">Potassium</keyword>
<evidence type="ECO:0000313" key="13">
    <source>
        <dbReference type="Proteomes" id="UP000008792"/>
    </source>
</evidence>
<keyword evidence="5 9" id="KW-0067">ATP-binding</keyword>
<dbReference type="GO" id="GO:0005829">
    <property type="term" value="C:cytosol"/>
    <property type="evidence" value="ECO:0007669"/>
    <property type="project" value="TreeGrafter"/>
</dbReference>
<comment type="similarity">
    <text evidence="9">Belongs to the carbohydrate kinase PfkB family. Ribokinase subfamily.</text>
</comment>
<dbReference type="PANTHER" id="PTHR10584">
    <property type="entry name" value="SUGAR KINASE"/>
    <property type="match status" value="1"/>
</dbReference>
<feature type="binding site" evidence="9">
    <location>
        <position position="321"/>
    </location>
    <ligand>
        <name>K(+)</name>
        <dbReference type="ChEBI" id="CHEBI:29103"/>
    </ligand>
</feature>
<dbReference type="HAMAP" id="MF_01987">
    <property type="entry name" value="Ribokinase"/>
    <property type="match status" value="1"/>
</dbReference>
<dbReference type="EC" id="2.7.1.15" evidence="9"/>
<comment type="subunit">
    <text evidence="9">Homodimer.</text>
</comment>
<feature type="region of interest" description="Disordered" evidence="10">
    <location>
        <begin position="348"/>
        <end position="409"/>
    </location>
</feature>
<dbReference type="OrthoDB" id="415590at2759"/>
<dbReference type="KEGG" id="dvi:6628749"/>
<keyword evidence="9" id="KW-0539">Nucleus</keyword>
<dbReference type="GO" id="GO:0046872">
    <property type="term" value="F:metal ion binding"/>
    <property type="evidence" value="ECO:0007669"/>
    <property type="project" value="UniProtKB-KW"/>
</dbReference>
<evidence type="ECO:0000256" key="2">
    <source>
        <dbReference type="ARBA" id="ARBA00022723"/>
    </source>
</evidence>
<dbReference type="InterPro" id="IPR002139">
    <property type="entry name" value="Ribo/fructo_kinase"/>
</dbReference>
<evidence type="ECO:0000256" key="7">
    <source>
        <dbReference type="ARBA" id="ARBA00022958"/>
    </source>
</evidence>
<dbReference type="FunCoup" id="B4LQL6">
    <property type="interactions" value="352"/>
</dbReference>
<organism evidence="12 13">
    <name type="scientific">Drosophila virilis</name>
    <name type="common">Fruit fly</name>
    <dbReference type="NCBI Taxonomy" id="7244"/>
    <lineage>
        <taxon>Eukaryota</taxon>
        <taxon>Metazoa</taxon>
        <taxon>Ecdysozoa</taxon>
        <taxon>Arthropoda</taxon>
        <taxon>Hexapoda</taxon>
        <taxon>Insecta</taxon>
        <taxon>Pterygota</taxon>
        <taxon>Neoptera</taxon>
        <taxon>Endopterygota</taxon>
        <taxon>Diptera</taxon>
        <taxon>Brachycera</taxon>
        <taxon>Muscomorpha</taxon>
        <taxon>Ephydroidea</taxon>
        <taxon>Drosophilidae</taxon>
        <taxon>Drosophila</taxon>
    </lineage>
</organism>
<evidence type="ECO:0000256" key="6">
    <source>
        <dbReference type="ARBA" id="ARBA00022842"/>
    </source>
</evidence>
<feature type="binding site" evidence="9">
    <location>
        <position position="285"/>
    </location>
    <ligand>
        <name>K(+)</name>
        <dbReference type="ChEBI" id="CHEBI:29103"/>
    </ligand>
</feature>
<dbReference type="CDD" id="cd01174">
    <property type="entry name" value="ribokinase"/>
    <property type="match status" value="1"/>
</dbReference>
<evidence type="ECO:0000313" key="12">
    <source>
        <dbReference type="EMBL" id="EDW64473.2"/>
    </source>
</evidence>
<keyword evidence="4 9" id="KW-0418">Kinase</keyword>
<evidence type="ECO:0000256" key="8">
    <source>
        <dbReference type="ARBA" id="ARBA00023277"/>
    </source>
</evidence>
<proteinExistence type="inferred from homology"/>
<dbReference type="GO" id="GO:0019303">
    <property type="term" value="P:D-ribose catabolic process"/>
    <property type="evidence" value="ECO:0007669"/>
    <property type="project" value="UniProtKB-UniRule"/>
</dbReference>
<dbReference type="GO" id="GO:0004747">
    <property type="term" value="F:ribokinase activity"/>
    <property type="evidence" value="ECO:0007669"/>
    <property type="project" value="UniProtKB-UniRule"/>
</dbReference>
<keyword evidence="6 9" id="KW-0460">Magnesium</keyword>
<keyword evidence="2 9" id="KW-0479">Metal-binding</keyword>
<evidence type="ECO:0000256" key="1">
    <source>
        <dbReference type="ARBA" id="ARBA00022679"/>
    </source>
</evidence>
<feature type="compositionally biased region" description="Basic and acidic residues" evidence="10">
    <location>
        <begin position="377"/>
        <end position="409"/>
    </location>
</feature>
<keyword evidence="1 9" id="KW-0808">Transferase</keyword>
<feature type="binding site" evidence="9">
    <location>
        <position position="174"/>
    </location>
    <ligand>
        <name>substrate</name>
    </ligand>
</feature>
<sequence>MYKAAKVNFKSIILKIKLFGLTKFSSGKRKKSEMELDVLVFGSSNIDYITYVNELPRPGETLFGMYREQCYGGKGASQCVAAAKLGGRCALVSKLGQDKLGDDYFEYLRELGINVDFVDRAEGKQTGLTEIIVADNTENAIIVMAGANECLKTPDVSRAKKVFKRAKVLICQLETDEKAALCALKQFKGESILNVSPVPKNMNVELIKAPTILCVNRLEAAQLTDREEIKTLQDAKAAANDLIDKGAKSVIITMGPLGAVHLSSKDREVCTQCPAAPVRFLADTSGAGEAFLGSLAYHMSMFPNLSRESHISAANICAAYAVGHRGTQPSFPGPELFQADLCHASPEFNVIPDKAPTPEQSVSELPPGAADPPAPEEDPKPEPPMDQDESHEPNKIEEQEKNERESIPA</sequence>
<keyword evidence="9" id="KW-0963">Cytoplasm</keyword>
<evidence type="ECO:0000256" key="5">
    <source>
        <dbReference type="ARBA" id="ARBA00022840"/>
    </source>
</evidence>
<name>B4LQL6_DROVI</name>
<evidence type="ECO:0000259" key="11">
    <source>
        <dbReference type="Pfam" id="PF00294"/>
    </source>
</evidence>
<dbReference type="STRING" id="7244.B4LQL6"/>
<dbReference type="eggNOG" id="KOG2855">
    <property type="taxonomic scope" value="Eukaryota"/>
</dbReference>
<dbReference type="UniPathway" id="UPA00916">
    <property type="reaction ID" value="UER00889"/>
</dbReference>
<accession>B4LQL6</accession>
<dbReference type="InterPro" id="IPR029056">
    <property type="entry name" value="Ribokinase-like"/>
</dbReference>
<dbReference type="InterPro" id="IPR011877">
    <property type="entry name" value="Ribokinase"/>
</dbReference>
<evidence type="ECO:0000256" key="3">
    <source>
        <dbReference type="ARBA" id="ARBA00022741"/>
    </source>
</evidence>
<dbReference type="EMBL" id="CH940649">
    <property type="protein sequence ID" value="EDW64473.2"/>
    <property type="molecule type" value="Genomic_DNA"/>
</dbReference>
<protein>
    <recommendedName>
        <fullName evidence="9">Ribokinase</fullName>
        <shortName evidence="9">RK</shortName>
        <ecNumber evidence="9">2.7.1.15</ecNumber>
    </recommendedName>
</protein>
<comment type="activity regulation">
    <text evidence="9">Activated by a monovalent cation that binds near, but not in, the active site. The most likely occupant of the site in vivo is potassium. Ion binding induces a conformational change that may alter substrate affinity.</text>
</comment>
<dbReference type="SMR" id="B4LQL6"/>
<dbReference type="SUPFAM" id="SSF53613">
    <property type="entry name" value="Ribokinase-like"/>
    <property type="match status" value="1"/>
</dbReference>
<dbReference type="Gene3D" id="3.40.1190.20">
    <property type="match status" value="1"/>
</dbReference>
<evidence type="ECO:0000256" key="9">
    <source>
        <dbReference type="HAMAP-Rule" id="MF_03215"/>
    </source>
</evidence>
<feature type="binding site" evidence="9">
    <location>
        <position position="283"/>
    </location>
    <ligand>
        <name>K(+)</name>
        <dbReference type="ChEBI" id="CHEBI:29103"/>
    </ligand>
</feature>
<dbReference type="InterPro" id="IPR011611">
    <property type="entry name" value="PfkB_dom"/>
</dbReference>
<gene>
    <name evidence="12" type="primary">Dvir\GJ17488</name>
    <name evidence="12" type="ORF">Dvir_GJ17488</name>
</gene>
<feature type="binding site" evidence="9">
    <location>
        <position position="315"/>
    </location>
    <ligand>
        <name>ATP</name>
        <dbReference type="ChEBI" id="CHEBI:30616"/>
    </ligand>
</feature>
<evidence type="ECO:0000256" key="10">
    <source>
        <dbReference type="SAM" id="MobiDB-lite"/>
    </source>
</evidence>
<feature type="binding site" evidence="9">
    <location>
        <begin position="253"/>
        <end position="258"/>
    </location>
    <ligand>
        <name>ATP</name>
        <dbReference type="ChEBI" id="CHEBI:30616"/>
    </ligand>
</feature>
<evidence type="ECO:0000256" key="4">
    <source>
        <dbReference type="ARBA" id="ARBA00022777"/>
    </source>
</evidence>
<dbReference type="GO" id="GO:0005634">
    <property type="term" value="C:nucleus"/>
    <property type="evidence" value="ECO:0007669"/>
    <property type="project" value="UniProtKB-SubCell"/>
</dbReference>
<comment type="pathway">
    <text evidence="9">Carbohydrate metabolism; D-ribose degradation; D-ribose 5-phosphate from beta-D-ribopyranose: step 2/2.</text>
</comment>
<keyword evidence="3 9" id="KW-0547">Nucleotide-binding</keyword>
<feature type="domain" description="Carbohydrate kinase PfkB" evidence="11">
    <location>
        <begin position="37"/>
        <end position="332"/>
    </location>
</feature>
<comment type="function">
    <text evidence="9">Catalyzes the phosphorylation of ribose at O-5 in a reaction requiring ATP and magnesium. The resulting D-ribose-5-phosphate can then be used either for sythesis of nucleotides, histidine, and tryptophan, or as a component of the pentose phosphate pathway.</text>
</comment>
<dbReference type="InParanoid" id="B4LQL6"/>
<feature type="binding site" evidence="9">
    <location>
        <position position="216"/>
    </location>
    <ligand>
        <name>ATP</name>
        <dbReference type="ChEBI" id="CHEBI:30616"/>
    </ligand>
</feature>
<dbReference type="Pfam" id="PF00294">
    <property type="entry name" value="PfkB"/>
    <property type="match status" value="1"/>
</dbReference>
<keyword evidence="13" id="KW-1185">Reference proteome</keyword>
<feature type="binding site" evidence="9">
    <location>
        <position position="326"/>
    </location>
    <ligand>
        <name>K(+)</name>
        <dbReference type="ChEBI" id="CHEBI:29103"/>
    </ligand>
</feature>
<dbReference type="HOGENOM" id="CLU_027634_2_3_1"/>
<dbReference type="AlphaFoldDB" id="B4LQL6"/>
<feature type="binding site" evidence="9">
    <location>
        <position position="330"/>
    </location>
    <ligand>
        <name>K(+)</name>
        <dbReference type="ChEBI" id="CHEBI:29103"/>
    </ligand>
</feature>
<reference evidence="12 13" key="1">
    <citation type="journal article" date="2007" name="Nature">
        <title>Evolution of genes and genomes on the Drosophila phylogeny.</title>
        <authorList>
            <consortium name="Drosophila 12 Genomes Consortium"/>
            <person name="Clark A.G."/>
            <person name="Eisen M.B."/>
            <person name="Smith D.R."/>
            <person name="Bergman C.M."/>
            <person name="Oliver B."/>
            <person name="Markow T.A."/>
            <person name="Kaufman T.C."/>
            <person name="Kellis M."/>
            <person name="Gelbart W."/>
            <person name="Iyer V.N."/>
            <person name="Pollard D.A."/>
            <person name="Sackton T.B."/>
            <person name="Larracuente A.M."/>
            <person name="Singh N.D."/>
            <person name="Abad J.P."/>
            <person name="Abt D.N."/>
            <person name="Adryan B."/>
            <person name="Aguade M."/>
            <person name="Akashi H."/>
            <person name="Anderson W.W."/>
            <person name="Aquadro C.F."/>
            <person name="Ardell D.H."/>
            <person name="Arguello R."/>
            <person name="Artieri C.G."/>
            <person name="Barbash D.A."/>
            <person name="Barker D."/>
            <person name="Barsanti P."/>
            <person name="Batterham P."/>
            <person name="Batzoglou S."/>
            <person name="Begun D."/>
            <person name="Bhutkar A."/>
            <person name="Blanco E."/>
            <person name="Bosak S.A."/>
            <person name="Bradley R.K."/>
            <person name="Brand A.D."/>
            <person name="Brent M.R."/>
            <person name="Brooks A.N."/>
            <person name="Brown R.H."/>
            <person name="Butlin R.K."/>
            <person name="Caggese C."/>
            <person name="Calvi B.R."/>
            <person name="Bernardo de Carvalho A."/>
            <person name="Caspi A."/>
            <person name="Castrezana S."/>
            <person name="Celniker S.E."/>
            <person name="Chang J.L."/>
            <person name="Chapple C."/>
            <person name="Chatterji S."/>
            <person name="Chinwalla A."/>
            <person name="Civetta A."/>
            <person name="Clifton S.W."/>
            <person name="Comeron J.M."/>
            <person name="Costello J.C."/>
            <person name="Coyne J.A."/>
            <person name="Daub J."/>
            <person name="David R.G."/>
            <person name="Delcher A.L."/>
            <person name="Delehaunty K."/>
            <person name="Do C.B."/>
            <person name="Ebling H."/>
            <person name="Edwards K."/>
            <person name="Eickbush T."/>
            <person name="Evans J.D."/>
            <person name="Filipski A."/>
            <person name="Findeiss S."/>
            <person name="Freyhult E."/>
            <person name="Fulton L."/>
            <person name="Fulton R."/>
            <person name="Garcia A.C."/>
            <person name="Gardiner A."/>
            <person name="Garfield D.A."/>
            <person name="Garvin B.E."/>
            <person name="Gibson G."/>
            <person name="Gilbert D."/>
            <person name="Gnerre S."/>
            <person name="Godfrey J."/>
            <person name="Good R."/>
            <person name="Gotea V."/>
            <person name="Gravely B."/>
            <person name="Greenberg A.J."/>
            <person name="Griffiths-Jones S."/>
            <person name="Gross S."/>
            <person name="Guigo R."/>
            <person name="Gustafson E.A."/>
            <person name="Haerty W."/>
            <person name="Hahn M.W."/>
            <person name="Halligan D.L."/>
            <person name="Halpern A.L."/>
            <person name="Halter G.M."/>
            <person name="Han M.V."/>
            <person name="Heger A."/>
            <person name="Hillier L."/>
            <person name="Hinrichs A.S."/>
            <person name="Holmes I."/>
            <person name="Hoskins R.A."/>
            <person name="Hubisz M.J."/>
            <person name="Hultmark D."/>
            <person name="Huntley M.A."/>
            <person name="Jaffe D.B."/>
            <person name="Jagadeeshan S."/>
            <person name="Jeck W.R."/>
            <person name="Johnson J."/>
            <person name="Jones C.D."/>
            <person name="Jordan W.C."/>
            <person name="Karpen G.H."/>
            <person name="Kataoka E."/>
            <person name="Keightley P.D."/>
            <person name="Kheradpour P."/>
            <person name="Kirkness E.F."/>
            <person name="Koerich L.B."/>
            <person name="Kristiansen K."/>
            <person name="Kudrna D."/>
            <person name="Kulathinal R.J."/>
            <person name="Kumar S."/>
            <person name="Kwok R."/>
            <person name="Lander E."/>
            <person name="Langley C.H."/>
            <person name="Lapoint R."/>
            <person name="Lazzaro B.P."/>
            <person name="Lee S.J."/>
            <person name="Levesque L."/>
            <person name="Li R."/>
            <person name="Lin C.F."/>
            <person name="Lin M.F."/>
            <person name="Lindblad-Toh K."/>
            <person name="Llopart A."/>
            <person name="Long M."/>
            <person name="Low L."/>
            <person name="Lozovsky E."/>
            <person name="Lu J."/>
            <person name="Luo M."/>
            <person name="Machado C.A."/>
            <person name="Makalowski W."/>
            <person name="Marzo M."/>
            <person name="Matsuda M."/>
            <person name="Matzkin L."/>
            <person name="McAllister B."/>
            <person name="McBride C.S."/>
            <person name="McKernan B."/>
            <person name="McKernan K."/>
            <person name="Mendez-Lago M."/>
            <person name="Minx P."/>
            <person name="Mollenhauer M.U."/>
            <person name="Montooth K."/>
            <person name="Mount S.M."/>
            <person name="Mu X."/>
            <person name="Myers E."/>
            <person name="Negre B."/>
            <person name="Newfeld S."/>
            <person name="Nielsen R."/>
            <person name="Noor M.A."/>
            <person name="O'Grady P."/>
            <person name="Pachter L."/>
            <person name="Papaceit M."/>
            <person name="Parisi M.J."/>
            <person name="Parisi M."/>
            <person name="Parts L."/>
            <person name="Pedersen J.S."/>
            <person name="Pesole G."/>
            <person name="Phillippy A.M."/>
            <person name="Ponting C.P."/>
            <person name="Pop M."/>
            <person name="Porcelli D."/>
            <person name="Powell J.R."/>
            <person name="Prohaska S."/>
            <person name="Pruitt K."/>
            <person name="Puig M."/>
            <person name="Quesneville H."/>
            <person name="Ram K.R."/>
            <person name="Rand D."/>
            <person name="Rasmussen M.D."/>
            <person name="Reed L.K."/>
            <person name="Reenan R."/>
            <person name="Reily A."/>
            <person name="Remington K.A."/>
            <person name="Rieger T.T."/>
            <person name="Ritchie M.G."/>
            <person name="Robin C."/>
            <person name="Rogers Y.H."/>
            <person name="Rohde C."/>
            <person name="Rozas J."/>
            <person name="Rubenfield M.J."/>
            <person name="Ruiz A."/>
            <person name="Russo S."/>
            <person name="Salzberg S.L."/>
            <person name="Sanchez-Gracia A."/>
            <person name="Saranga D.J."/>
            <person name="Sato H."/>
            <person name="Schaeffer S.W."/>
            <person name="Schatz M.C."/>
            <person name="Schlenke T."/>
            <person name="Schwartz R."/>
            <person name="Segarra C."/>
            <person name="Singh R.S."/>
            <person name="Sirot L."/>
            <person name="Sirota M."/>
            <person name="Sisneros N.B."/>
            <person name="Smith C.D."/>
            <person name="Smith T.F."/>
            <person name="Spieth J."/>
            <person name="Stage D.E."/>
            <person name="Stark A."/>
            <person name="Stephan W."/>
            <person name="Strausberg R.L."/>
            <person name="Strempel S."/>
            <person name="Sturgill D."/>
            <person name="Sutton G."/>
            <person name="Sutton G.G."/>
            <person name="Tao W."/>
            <person name="Teichmann S."/>
            <person name="Tobari Y.N."/>
            <person name="Tomimura Y."/>
            <person name="Tsolas J.M."/>
            <person name="Valente V.L."/>
            <person name="Venter E."/>
            <person name="Venter J.C."/>
            <person name="Vicario S."/>
            <person name="Vieira F.G."/>
            <person name="Vilella A.J."/>
            <person name="Villasante A."/>
            <person name="Walenz B."/>
            <person name="Wang J."/>
            <person name="Wasserman M."/>
            <person name="Watts T."/>
            <person name="Wilson D."/>
            <person name="Wilson R.K."/>
            <person name="Wing R.A."/>
            <person name="Wolfner M.F."/>
            <person name="Wong A."/>
            <person name="Wong G.K."/>
            <person name="Wu C.I."/>
            <person name="Wu G."/>
            <person name="Yamamoto D."/>
            <person name="Yang H.P."/>
            <person name="Yang S.P."/>
            <person name="Yorke J.A."/>
            <person name="Yoshida K."/>
            <person name="Zdobnov E."/>
            <person name="Zhang P."/>
            <person name="Zhang Y."/>
            <person name="Zimin A.V."/>
            <person name="Baldwin J."/>
            <person name="Abdouelleil A."/>
            <person name="Abdulkadir J."/>
            <person name="Abebe A."/>
            <person name="Abera B."/>
            <person name="Abreu J."/>
            <person name="Acer S.C."/>
            <person name="Aftuck L."/>
            <person name="Alexander A."/>
            <person name="An P."/>
            <person name="Anderson E."/>
            <person name="Anderson S."/>
            <person name="Arachi H."/>
            <person name="Azer M."/>
            <person name="Bachantsang P."/>
            <person name="Barry A."/>
            <person name="Bayul T."/>
            <person name="Berlin A."/>
            <person name="Bessette D."/>
            <person name="Bloom T."/>
            <person name="Blye J."/>
            <person name="Boguslavskiy L."/>
            <person name="Bonnet C."/>
            <person name="Boukhgalter B."/>
            <person name="Bourzgui I."/>
            <person name="Brown A."/>
            <person name="Cahill P."/>
            <person name="Channer S."/>
            <person name="Cheshatsang Y."/>
            <person name="Chuda L."/>
            <person name="Citroen M."/>
            <person name="Collymore A."/>
            <person name="Cooke P."/>
            <person name="Costello M."/>
            <person name="D'Aco K."/>
            <person name="Daza R."/>
            <person name="De Haan G."/>
            <person name="DeGray S."/>
            <person name="DeMaso C."/>
            <person name="Dhargay N."/>
            <person name="Dooley K."/>
            <person name="Dooley E."/>
            <person name="Doricent M."/>
            <person name="Dorje P."/>
            <person name="Dorjee K."/>
            <person name="Dupes A."/>
            <person name="Elong R."/>
            <person name="Falk J."/>
            <person name="Farina A."/>
            <person name="Faro S."/>
            <person name="Ferguson D."/>
            <person name="Fisher S."/>
            <person name="Foley C.D."/>
            <person name="Franke A."/>
            <person name="Friedrich D."/>
            <person name="Gadbois L."/>
            <person name="Gearin G."/>
            <person name="Gearin C.R."/>
            <person name="Giannoukos G."/>
            <person name="Goode T."/>
            <person name="Graham J."/>
            <person name="Grandbois E."/>
            <person name="Grewal S."/>
            <person name="Gyaltsen K."/>
            <person name="Hafez N."/>
            <person name="Hagos B."/>
            <person name="Hall J."/>
            <person name="Henson C."/>
            <person name="Hollinger A."/>
            <person name="Honan T."/>
            <person name="Huard M.D."/>
            <person name="Hughes L."/>
            <person name="Hurhula B."/>
            <person name="Husby M.E."/>
            <person name="Kamat A."/>
            <person name="Kanga B."/>
            <person name="Kashin S."/>
            <person name="Khazanovich D."/>
            <person name="Kisner P."/>
            <person name="Lance K."/>
            <person name="Lara M."/>
            <person name="Lee W."/>
            <person name="Lennon N."/>
            <person name="Letendre F."/>
            <person name="LeVine R."/>
            <person name="Lipovsky A."/>
            <person name="Liu X."/>
            <person name="Liu J."/>
            <person name="Liu S."/>
            <person name="Lokyitsang T."/>
            <person name="Lokyitsang Y."/>
            <person name="Lubonja R."/>
            <person name="Lui A."/>
            <person name="MacDonald P."/>
            <person name="Magnisalis V."/>
            <person name="Maru K."/>
            <person name="Matthews C."/>
            <person name="McCusker W."/>
            <person name="McDonough S."/>
            <person name="Mehta T."/>
            <person name="Meldrim J."/>
            <person name="Meneus L."/>
            <person name="Mihai O."/>
            <person name="Mihalev A."/>
            <person name="Mihova T."/>
            <person name="Mittelman R."/>
            <person name="Mlenga V."/>
            <person name="Montmayeur A."/>
            <person name="Mulrain L."/>
            <person name="Navidi A."/>
            <person name="Naylor J."/>
            <person name="Negash T."/>
            <person name="Nguyen T."/>
            <person name="Nguyen N."/>
            <person name="Nicol R."/>
            <person name="Norbu C."/>
            <person name="Norbu N."/>
            <person name="Novod N."/>
            <person name="O'Neill B."/>
            <person name="Osman S."/>
            <person name="Markiewicz E."/>
            <person name="Oyono O.L."/>
            <person name="Patti C."/>
            <person name="Phunkhang P."/>
            <person name="Pierre F."/>
            <person name="Priest M."/>
            <person name="Raghuraman S."/>
            <person name="Rege F."/>
            <person name="Reyes R."/>
            <person name="Rise C."/>
            <person name="Rogov P."/>
            <person name="Ross K."/>
            <person name="Ryan E."/>
            <person name="Settipalli S."/>
            <person name="Shea T."/>
            <person name="Sherpa N."/>
            <person name="Shi L."/>
            <person name="Shih D."/>
            <person name="Sparrow T."/>
            <person name="Spaulding J."/>
            <person name="Stalker J."/>
            <person name="Stange-Thomann N."/>
            <person name="Stavropoulos S."/>
            <person name="Stone C."/>
            <person name="Strader C."/>
            <person name="Tesfaye S."/>
            <person name="Thomson T."/>
            <person name="Thoulutsang Y."/>
            <person name="Thoulutsang D."/>
            <person name="Topham K."/>
            <person name="Topping I."/>
            <person name="Tsamla T."/>
            <person name="Vassiliev H."/>
            <person name="Vo A."/>
            <person name="Wangchuk T."/>
            <person name="Wangdi T."/>
            <person name="Weiand M."/>
            <person name="Wilkinson J."/>
            <person name="Wilson A."/>
            <person name="Yadav S."/>
            <person name="Young G."/>
            <person name="Yu Q."/>
            <person name="Zembek L."/>
            <person name="Zhong D."/>
            <person name="Zimmer A."/>
            <person name="Zwirko Z."/>
            <person name="Jaffe D.B."/>
            <person name="Alvarez P."/>
            <person name="Brockman W."/>
            <person name="Butler J."/>
            <person name="Chin C."/>
            <person name="Gnerre S."/>
            <person name="Grabherr M."/>
            <person name="Kleber M."/>
            <person name="Mauceli E."/>
            <person name="MacCallum I."/>
        </authorList>
    </citation>
    <scope>NUCLEOTIDE SEQUENCE [LARGE SCALE GENOMIC DNA]</scope>
    <source>
        <strain evidence="13">Tucson 15010-1051.87</strain>
    </source>
</reference>
<comment type="catalytic activity">
    <reaction evidence="9">
        <text>D-ribose + ATP = D-ribose 5-phosphate + ADP + H(+)</text>
        <dbReference type="Rhea" id="RHEA:13697"/>
        <dbReference type="ChEBI" id="CHEBI:15378"/>
        <dbReference type="ChEBI" id="CHEBI:30616"/>
        <dbReference type="ChEBI" id="CHEBI:47013"/>
        <dbReference type="ChEBI" id="CHEBI:78346"/>
        <dbReference type="ChEBI" id="CHEBI:456216"/>
        <dbReference type="EC" id="2.7.1.15"/>
    </reaction>
</comment>
<comment type="subcellular location">
    <subcellularLocation>
        <location evidence="9">Cytoplasm</location>
    </subcellularLocation>
    <subcellularLocation>
        <location evidence="9">Nucleus</location>
    </subcellularLocation>
</comment>
<dbReference type="Proteomes" id="UP000008792">
    <property type="component" value="Unassembled WGS sequence"/>
</dbReference>
<dbReference type="PRINTS" id="PR00990">
    <property type="entry name" value="RIBOKINASE"/>
</dbReference>